<dbReference type="RefSeq" id="XP_064701649.1">
    <property type="nucleotide sequence ID" value="XM_064852052.1"/>
</dbReference>
<protein>
    <recommendedName>
        <fullName evidence="4">Exosome complex protein</fullName>
    </recommendedName>
</protein>
<comment type="caution">
    <text evidence="2">The sequence shown here is derived from an EMBL/GenBank/DDBJ whole genome shotgun (WGS) entry which is preliminary data.</text>
</comment>
<evidence type="ECO:0000313" key="3">
    <source>
        <dbReference type="Proteomes" id="UP001358417"/>
    </source>
</evidence>
<evidence type="ECO:0000313" key="2">
    <source>
        <dbReference type="EMBL" id="KAK5046050.1"/>
    </source>
</evidence>
<keyword evidence="3" id="KW-1185">Reference proteome</keyword>
<sequence length="267" mass="29585">MAFNPWQDILDQHVSIVTLLEAHASLLVDSMSQHVTGESSAQKLLETRLEKTEGLILFFRESASALGEISNATANGQSQSSAPITEPPTNLHPSTAPEPTVDASGLFSVDTNPTPFEHLYQPKNDEQPSRSGLKRKIADLEAPFEAIGLSDQQHTPKKQRSHVQPNRVVQDADDFFDRGVEAKLKAKAERKKARENKKRKRGSDTSSSRVTVKGPKNKKQKQIHDMKIEYGVQMSQGPKRQNSDGKKSNAETSNGGKQPNKKRKKSR</sequence>
<proteinExistence type="predicted"/>
<dbReference type="AlphaFoldDB" id="A0AAV9MWX1"/>
<gene>
    <name evidence="2" type="ORF">LTR84_008507</name>
</gene>
<reference evidence="2 3" key="1">
    <citation type="submission" date="2023-08" db="EMBL/GenBank/DDBJ databases">
        <title>Black Yeasts Isolated from many extreme environments.</title>
        <authorList>
            <person name="Coleine C."/>
            <person name="Stajich J.E."/>
            <person name="Selbmann L."/>
        </authorList>
    </citation>
    <scope>NUCLEOTIDE SEQUENCE [LARGE SCALE GENOMIC DNA]</scope>
    <source>
        <strain evidence="2 3">CCFEE 5792</strain>
    </source>
</reference>
<feature type="compositionally biased region" description="Basic residues" evidence="1">
    <location>
        <begin position="188"/>
        <end position="201"/>
    </location>
</feature>
<organism evidence="2 3">
    <name type="scientific">Exophiala bonariae</name>
    <dbReference type="NCBI Taxonomy" id="1690606"/>
    <lineage>
        <taxon>Eukaryota</taxon>
        <taxon>Fungi</taxon>
        <taxon>Dikarya</taxon>
        <taxon>Ascomycota</taxon>
        <taxon>Pezizomycotina</taxon>
        <taxon>Eurotiomycetes</taxon>
        <taxon>Chaetothyriomycetidae</taxon>
        <taxon>Chaetothyriales</taxon>
        <taxon>Herpotrichiellaceae</taxon>
        <taxon>Exophiala</taxon>
    </lineage>
</organism>
<feature type="region of interest" description="Disordered" evidence="1">
    <location>
        <begin position="146"/>
        <end position="267"/>
    </location>
</feature>
<evidence type="ECO:0008006" key="4">
    <source>
        <dbReference type="Google" id="ProtNLM"/>
    </source>
</evidence>
<evidence type="ECO:0000256" key="1">
    <source>
        <dbReference type="SAM" id="MobiDB-lite"/>
    </source>
</evidence>
<name>A0AAV9MWX1_9EURO</name>
<accession>A0AAV9MWX1</accession>
<dbReference type="EMBL" id="JAVRRD010000032">
    <property type="protein sequence ID" value="KAK5046050.1"/>
    <property type="molecule type" value="Genomic_DNA"/>
</dbReference>
<feature type="region of interest" description="Disordered" evidence="1">
    <location>
        <begin position="73"/>
        <end position="132"/>
    </location>
</feature>
<dbReference type="Proteomes" id="UP001358417">
    <property type="component" value="Unassembled WGS sequence"/>
</dbReference>
<dbReference type="GeneID" id="89976670"/>
<feature type="compositionally biased region" description="Basic and acidic residues" evidence="1">
    <location>
        <begin position="175"/>
        <end position="187"/>
    </location>
</feature>
<feature type="compositionally biased region" description="Polar residues" evidence="1">
    <location>
        <begin position="73"/>
        <end position="93"/>
    </location>
</feature>